<dbReference type="EMBL" id="JAVSGH010000007">
    <property type="protein sequence ID" value="MDT3724889.1"/>
    <property type="molecule type" value="Genomic_DNA"/>
</dbReference>
<organism evidence="1 2">
    <name type="scientific">Streptomyces althioticus subsp. attaecolombicae</name>
    <dbReference type="NCBI Taxonomy" id="3075534"/>
    <lineage>
        <taxon>Bacteria</taxon>
        <taxon>Bacillati</taxon>
        <taxon>Actinomycetota</taxon>
        <taxon>Actinomycetes</taxon>
        <taxon>Kitasatosporales</taxon>
        <taxon>Streptomycetaceae</taxon>
        <taxon>Streptomyces</taxon>
        <taxon>Streptomyces althioticus group</taxon>
    </lineage>
</organism>
<dbReference type="Proteomes" id="UP001181313">
    <property type="component" value="Unassembled WGS sequence"/>
</dbReference>
<protein>
    <submittedName>
        <fullName evidence="1">Uncharacterized protein</fullName>
    </submittedName>
</protein>
<name>A0ABU3HW79_9ACTN</name>
<dbReference type="RefSeq" id="WP_093549734.1">
    <property type="nucleotide sequence ID" value="NZ_JAVSGH010000007.1"/>
</dbReference>
<accession>A0ABU3HW79</accession>
<proteinExistence type="predicted"/>
<comment type="caution">
    <text evidence="1">The sequence shown here is derived from an EMBL/GenBank/DDBJ whole genome shotgun (WGS) entry which is preliminary data.</text>
</comment>
<sequence length="99" mass="10985">MEALQLTEPLEVRGWRLAVATAHGIRVWWNEERQTPWASGVEPSLSLEARRYAMDCVEAQRLGTPAPPLPVTADTIVPWDAYFGLIELDVATLSEGDPV</sequence>
<evidence type="ECO:0000313" key="2">
    <source>
        <dbReference type="Proteomes" id="UP001181313"/>
    </source>
</evidence>
<evidence type="ECO:0000313" key="1">
    <source>
        <dbReference type="EMBL" id="MDT3724889.1"/>
    </source>
</evidence>
<keyword evidence="2" id="KW-1185">Reference proteome</keyword>
<gene>
    <name evidence="1" type="ORF">ROS62_08295</name>
</gene>
<reference evidence="1" key="1">
    <citation type="submission" date="2024-05" db="EMBL/GenBank/DDBJ databases">
        <title>30 novel species of actinomycetes from the DSMZ collection.</title>
        <authorList>
            <person name="Nouioui I."/>
        </authorList>
    </citation>
    <scope>NUCLEOTIDE SEQUENCE</scope>
    <source>
        <strain evidence="1">DSM 41972</strain>
    </source>
</reference>